<gene>
    <name evidence="1" type="ordered locus">MC5_04420</name>
</gene>
<sequence length="39" mass="4326">MSNYSNAARDKCTNYFQEFDTPNIEIALACRASASIPLV</sequence>
<reference evidence="2" key="1">
    <citation type="submission" date="2012-02" db="EMBL/GenBank/DDBJ databases">
        <title>Complete genome sequence of Rickettsia australis strain Cutlack.</title>
        <authorList>
            <person name="Johnson S.L."/>
            <person name="Munk A.C."/>
            <person name="Han S."/>
            <person name="Bruce D.C."/>
            <person name="Dasch G.A."/>
        </authorList>
    </citation>
    <scope>NUCLEOTIDE SEQUENCE [LARGE SCALE GENOMIC DNA]</scope>
    <source>
        <strain evidence="2">Cutlack</strain>
    </source>
</reference>
<accession>H8K7E7</accession>
<dbReference type="EMBL" id="CP003338">
    <property type="protein sequence ID" value="AFC71190.1"/>
    <property type="molecule type" value="Genomic_DNA"/>
</dbReference>
<dbReference type="HOGENOM" id="CLU_3316110_0_0_5"/>
<dbReference type="KEGG" id="rau:MC5_04420"/>
<dbReference type="Gene3D" id="3.40.1090.10">
    <property type="entry name" value="Cytosolic phospholipase A2 catalytic domain"/>
    <property type="match status" value="1"/>
</dbReference>
<evidence type="ECO:0000313" key="2">
    <source>
        <dbReference type="Proteomes" id="UP000007589"/>
    </source>
</evidence>
<proteinExistence type="predicted"/>
<organism evidence="1 2">
    <name type="scientific">Rickettsia australis (strain Cutlack)</name>
    <dbReference type="NCBI Taxonomy" id="1105110"/>
    <lineage>
        <taxon>Bacteria</taxon>
        <taxon>Pseudomonadati</taxon>
        <taxon>Pseudomonadota</taxon>
        <taxon>Alphaproteobacteria</taxon>
        <taxon>Rickettsiales</taxon>
        <taxon>Rickettsiaceae</taxon>
        <taxon>Rickettsieae</taxon>
        <taxon>Rickettsia</taxon>
        <taxon>spotted fever group</taxon>
    </lineage>
</organism>
<protein>
    <submittedName>
        <fullName evidence="1">Uncharacterized protein</fullName>
    </submittedName>
</protein>
<dbReference type="Proteomes" id="UP000007589">
    <property type="component" value="Chromosome"/>
</dbReference>
<dbReference type="AlphaFoldDB" id="H8K7E7"/>
<name>H8K7E7_RICAC</name>
<evidence type="ECO:0000313" key="1">
    <source>
        <dbReference type="EMBL" id="AFC71190.1"/>
    </source>
</evidence>
<keyword evidence="2" id="KW-1185">Reference proteome</keyword>